<evidence type="ECO:0000313" key="11">
    <source>
        <dbReference type="Proteomes" id="UP001634394"/>
    </source>
</evidence>
<protein>
    <recommendedName>
        <fullName evidence="9">G-protein coupled receptors family 1 profile domain-containing protein</fullName>
    </recommendedName>
</protein>
<keyword evidence="6" id="KW-0675">Receptor</keyword>
<dbReference type="SUPFAM" id="SSF81321">
    <property type="entry name" value="Family A G protein-coupled receptor-like"/>
    <property type="match status" value="1"/>
</dbReference>
<dbReference type="AlphaFoldDB" id="A0ABD3VIG1"/>
<feature type="transmembrane region" description="Helical" evidence="8">
    <location>
        <begin position="179"/>
        <end position="201"/>
    </location>
</feature>
<keyword evidence="4" id="KW-0297">G-protein coupled receptor</keyword>
<keyword evidence="2 8" id="KW-0812">Transmembrane</keyword>
<sequence>MYNVSTKNTGSFLDTVSTINASFPMEISTDLSGNMSERRNVSANNSFILEVAIADALDLLVPPVLIFLGSVCNILVIAIMKSTYFHNVSTSLYISVNALVDFGSLVFVLPPHWIHVNFPWIISRGPNADIMCKVFNFVGWFTSDYGIILTVAMTIERAIAIRFPLHSVSWCTLRKAKRVILGLSIIIMLKDFHFAITSILVDENVHDRLCASDISDSTYLYFVDNVWPYLHKVFLGISFTLIILSNIIIVRSVRESDRLSMLSSNEDLPNGSSVRRVSSRGRQLAIMMISDSITIVVCTLPFAIITTMEASIELLQGTPKDRATGHILFSISLYLLYVNRCANFFLYCFSGQRFRLALMELFFSKIQRCFSNMGLTELFRRPNTDKRYTISTILNNDELKGTFTPLNISYNDNSC</sequence>
<evidence type="ECO:0000259" key="9">
    <source>
        <dbReference type="PROSITE" id="PS50262"/>
    </source>
</evidence>
<dbReference type="Proteomes" id="UP001634394">
    <property type="component" value="Unassembled WGS sequence"/>
</dbReference>
<keyword evidence="5 8" id="KW-0472">Membrane</keyword>
<feature type="transmembrane region" description="Helical" evidence="8">
    <location>
        <begin position="284"/>
        <end position="307"/>
    </location>
</feature>
<evidence type="ECO:0000256" key="4">
    <source>
        <dbReference type="ARBA" id="ARBA00023040"/>
    </source>
</evidence>
<feature type="transmembrane region" description="Helical" evidence="8">
    <location>
        <begin position="134"/>
        <end position="159"/>
    </location>
</feature>
<feature type="domain" description="G-protein coupled receptors family 1 profile" evidence="9">
    <location>
        <begin position="72"/>
        <end position="347"/>
    </location>
</feature>
<feature type="transmembrane region" description="Helical" evidence="8">
    <location>
        <begin position="92"/>
        <end position="114"/>
    </location>
</feature>
<reference evidence="10 11" key="1">
    <citation type="submission" date="2024-11" db="EMBL/GenBank/DDBJ databases">
        <title>Chromosome-level genome assembly of the freshwater bivalve Anodonta woodiana.</title>
        <authorList>
            <person name="Chen X."/>
        </authorList>
    </citation>
    <scope>NUCLEOTIDE SEQUENCE [LARGE SCALE GENOMIC DNA]</scope>
    <source>
        <strain evidence="10">MN2024</strain>
        <tissue evidence="10">Gills</tissue>
    </source>
</reference>
<keyword evidence="3 8" id="KW-1133">Transmembrane helix</keyword>
<evidence type="ECO:0000256" key="6">
    <source>
        <dbReference type="ARBA" id="ARBA00023170"/>
    </source>
</evidence>
<name>A0ABD3VIG1_SINWO</name>
<dbReference type="InterPro" id="IPR000276">
    <property type="entry name" value="GPCR_Rhodpsn"/>
</dbReference>
<dbReference type="InterPro" id="IPR017452">
    <property type="entry name" value="GPCR_Rhodpsn_7TM"/>
</dbReference>
<gene>
    <name evidence="10" type="ORF">ACJMK2_007405</name>
</gene>
<comment type="caution">
    <text evidence="10">The sequence shown here is derived from an EMBL/GenBank/DDBJ whole genome shotgun (WGS) entry which is preliminary data.</text>
</comment>
<dbReference type="GO" id="GO:0004930">
    <property type="term" value="F:G protein-coupled receptor activity"/>
    <property type="evidence" value="ECO:0007669"/>
    <property type="project" value="UniProtKB-KW"/>
</dbReference>
<evidence type="ECO:0000256" key="3">
    <source>
        <dbReference type="ARBA" id="ARBA00022989"/>
    </source>
</evidence>
<evidence type="ECO:0000256" key="5">
    <source>
        <dbReference type="ARBA" id="ARBA00023136"/>
    </source>
</evidence>
<feature type="transmembrane region" description="Helical" evidence="8">
    <location>
        <begin position="327"/>
        <end position="349"/>
    </location>
</feature>
<accession>A0ABD3VIG1</accession>
<evidence type="ECO:0000256" key="8">
    <source>
        <dbReference type="SAM" id="Phobius"/>
    </source>
</evidence>
<organism evidence="10 11">
    <name type="scientific">Sinanodonta woodiana</name>
    <name type="common">Chinese pond mussel</name>
    <name type="synonym">Anodonta woodiana</name>
    <dbReference type="NCBI Taxonomy" id="1069815"/>
    <lineage>
        <taxon>Eukaryota</taxon>
        <taxon>Metazoa</taxon>
        <taxon>Spiralia</taxon>
        <taxon>Lophotrochozoa</taxon>
        <taxon>Mollusca</taxon>
        <taxon>Bivalvia</taxon>
        <taxon>Autobranchia</taxon>
        <taxon>Heteroconchia</taxon>
        <taxon>Palaeoheterodonta</taxon>
        <taxon>Unionida</taxon>
        <taxon>Unionoidea</taxon>
        <taxon>Unionidae</taxon>
        <taxon>Unioninae</taxon>
        <taxon>Sinanodonta</taxon>
    </lineage>
</organism>
<dbReference type="PRINTS" id="PR00237">
    <property type="entry name" value="GPCRRHODOPSN"/>
</dbReference>
<dbReference type="PROSITE" id="PS50262">
    <property type="entry name" value="G_PROTEIN_RECEP_F1_2"/>
    <property type="match status" value="1"/>
</dbReference>
<proteinExistence type="predicted"/>
<dbReference type="PANTHER" id="PTHR24243:SF230">
    <property type="entry name" value="G-PROTEIN COUPLED RECEPTORS FAMILY 1 PROFILE DOMAIN-CONTAINING PROTEIN"/>
    <property type="match status" value="1"/>
</dbReference>
<dbReference type="GO" id="GO:0016020">
    <property type="term" value="C:membrane"/>
    <property type="evidence" value="ECO:0007669"/>
    <property type="project" value="UniProtKB-SubCell"/>
</dbReference>
<dbReference type="Gene3D" id="1.20.1070.10">
    <property type="entry name" value="Rhodopsin 7-helix transmembrane proteins"/>
    <property type="match status" value="1"/>
</dbReference>
<dbReference type="EMBL" id="JBJQND010000011">
    <property type="protein sequence ID" value="KAL3861369.1"/>
    <property type="molecule type" value="Genomic_DNA"/>
</dbReference>
<evidence type="ECO:0000313" key="10">
    <source>
        <dbReference type="EMBL" id="KAL3861369.1"/>
    </source>
</evidence>
<evidence type="ECO:0000256" key="7">
    <source>
        <dbReference type="ARBA" id="ARBA00023224"/>
    </source>
</evidence>
<dbReference type="PANTHER" id="PTHR24243">
    <property type="entry name" value="G-PROTEIN COUPLED RECEPTOR"/>
    <property type="match status" value="1"/>
</dbReference>
<feature type="transmembrane region" description="Helical" evidence="8">
    <location>
        <begin position="229"/>
        <end position="250"/>
    </location>
</feature>
<feature type="transmembrane region" description="Helical" evidence="8">
    <location>
        <begin position="59"/>
        <end position="80"/>
    </location>
</feature>
<evidence type="ECO:0000256" key="1">
    <source>
        <dbReference type="ARBA" id="ARBA00004141"/>
    </source>
</evidence>
<keyword evidence="11" id="KW-1185">Reference proteome</keyword>
<comment type="subcellular location">
    <subcellularLocation>
        <location evidence="1">Membrane</location>
        <topology evidence="1">Multi-pass membrane protein</topology>
    </subcellularLocation>
</comment>
<keyword evidence="7" id="KW-0807">Transducer</keyword>
<evidence type="ECO:0000256" key="2">
    <source>
        <dbReference type="ARBA" id="ARBA00022692"/>
    </source>
</evidence>
<dbReference type="Pfam" id="PF00001">
    <property type="entry name" value="7tm_1"/>
    <property type="match status" value="1"/>
</dbReference>